<evidence type="ECO:0000256" key="4">
    <source>
        <dbReference type="ARBA" id="ARBA00023125"/>
    </source>
</evidence>
<evidence type="ECO:0000256" key="3">
    <source>
        <dbReference type="ARBA" id="ARBA00023015"/>
    </source>
</evidence>
<dbReference type="Pfam" id="PF00392">
    <property type="entry name" value="GntR"/>
    <property type="match status" value="1"/>
</dbReference>
<evidence type="ECO:0000259" key="6">
    <source>
        <dbReference type="PROSITE" id="PS50949"/>
    </source>
</evidence>
<comment type="similarity">
    <text evidence="1">In the C-terminal section; belongs to the class-I pyridoxal-phosphate-dependent aminotransferase family.</text>
</comment>
<organism evidence="7 8">
    <name type="scientific">Pseudomonas tremae</name>
    <dbReference type="NCBI Taxonomy" id="200454"/>
    <lineage>
        <taxon>Bacteria</taxon>
        <taxon>Pseudomonadati</taxon>
        <taxon>Pseudomonadota</taxon>
        <taxon>Gammaproteobacteria</taxon>
        <taxon>Pseudomonadales</taxon>
        <taxon>Pseudomonadaceae</taxon>
        <taxon>Pseudomonas</taxon>
    </lineage>
</organism>
<protein>
    <submittedName>
        <fullName evidence="7">Transcriptional regulator GntR</fullName>
    </submittedName>
</protein>
<dbReference type="PANTHER" id="PTHR46577:SF2">
    <property type="entry name" value="TRANSCRIPTIONAL REGULATORY PROTEIN"/>
    <property type="match status" value="1"/>
</dbReference>
<dbReference type="PANTHER" id="PTHR46577">
    <property type="entry name" value="HTH-TYPE TRANSCRIPTIONAL REGULATORY PROTEIN GABR"/>
    <property type="match status" value="1"/>
</dbReference>
<dbReference type="InterPro" id="IPR004839">
    <property type="entry name" value="Aminotransferase_I/II_large"/>
</dbReference>
<accession>A0AA40TWL7</accession>
<evidence type="ECO:0000256" key="1">
    <source>
        <dbReference type="ARBA" id="ARBA00005384"/>
    </source>
</evidence>
<dbReference type="SUPFAM" id="SSF53383">
    <property type="entry name" value="PLP-dependent transferases"/>
    <property type="match status" value="1"/>
</dbReference>
<comment type="caution">
    <text evidence="7">The sequence shown here is derived from an EMBL/GenBank/DDBJ whole genome shotgun (WGS) entry which is preliminary data.</text>
</comment>
<dbReference type="InterPro" id="IPR015422">
    <property type="entry name" value="PyrdxlP-dep_Trfase_small"/>
</dbReference>
<dbReference type="EMBL" id="LJRO01000074">
    <property type="protein sequence ID" value="KPZ06049.1"/>
    <property type="molecule type" value="Genomic_DNA"/>
</dbReference>
<dbReference type="InterPro" id="IPR000524">
    <property type="entry name" value="Tscrpt_reg_HTH_GntR"/>
</dbReference>
<dbReference type="InterPro" id="IPR036388">
    <property type="entry name" value="WH-like_DNA-bd_sf"/>
</dbReference>
<dbReference type="CDD" id="cd00609">
    <property type="entry name" value="AAT_like"/>
    <property type="match status" value="1"/>
</dbReference>
<name>A0AA40TWL7_9PSED</name>
<keyword evidence="4" id="KW-0238">DNA-binding</keyword>
<keyword evidence="3" id="KW-0805">Transcription regulation</keyword>
<dbReference type="InterPro" id="IPR015424">
    <property type="entry name" value="PyrdxlP-dep_Trfase"/>
</dbReference>
<dbReference type="Pfam" id="PF00155">
    <property type="entry name" value="Aminotran_1_2"/>
    <property type="match status" value="1"/>
</dbReference>
<keyword evidence="5" id="KW-0804">Transcription</keyword>
<dbReference type="PROSITE" id="PS50949">
    <property type="entry name" value="HTH_GNTR"/>
    <property type="match status" value="1"/>
</dbReference>
<dbReference type="SMART" id="SM00345">
    <property type="entry name" value="HTH_GNTR"/>
    <property type="match status" value="1"/>
</dbReference>
<dbReference type="Proteomes" id="UP000050523">
    <property type="component" value="Unassembled WGS sequence"/>
</dbReference>
<reference evidence="7 8" key="1">
    <citation type="submission" date="2015-09" db="EMBL/GenBank/DDBJ databases">
        <title>Genome announcement of multiple Pseudomonas syringae strains.</title>
        <authorList>
            <person name="Thakur S."/>
            <person name="Wang P.W."/>
            <person name="Gong Y."/>
            <person name="Weir B.S."/>
            <person name="Guttman D.S."/>
        </authorList>
    </citation>
    <scope>NUCLEOTIDE SEQUENCE [LARGE SCALE GENOMIC DNA]</scope>
    <source>
        <strain evidence="7 8">ICMP9151</strain>
    </source>
</reference>
<evidence type="ECO:0000313" key="7">
    <source>
        <dbReference type="EMBL" id="KPZ06049.1"/>
    </source>
</evidence>
<feature type="domain" description="HTH gntR-type" evidence="6">
    <location>
        <begin position="42"/>
        <end position="110"/>
    </location>
</feature>
<dbReference type="InterPro" id="IPR036390">
    <property type="entry name" value="WH_DNA-bd_sf"/>
</dbReference>
<dbReference type="Gene3D" id="3.90.1150.10">
    <property type="entry name" value="Aspartate Aminotransferase, domain 1"/>
    <property type="match status" value="1"/>
</dbReference>
<evidence type="ECO:0000313" key="8">
    <source>
        <dbReference type="Proteomes" id="UP000050523"/>
    </source>
</evidence>
<dbReference type="InterPro" id="IPR051446">
    <property type="entry name" value="HTH_trans_reg/aminotransferase"/>
</dbReference>
<dbReference type="GO" id="GO:0030170">
    <property type="term" value="F:pyridoxal phosphate binding"/>
    <property type="evidence" value="ECO:0007669"/>
    <property type="project" value="InterPro"/>
</dbReference>
<dbReference type="Gene3D" id="1.10.10.10">
    <property type="entry name" value="Winged helix-like DNA-binding domain superfamily/Winged helix DNA-binding domain"/>
    <property type="match status" value="1"/>
</dbReference>
<dbReference type="CDD" id="cd07377">
    <property type="entry name" value="WHTH_GntR"/>
    <property type="match status" value="1"/>
</dbReference>
<keyword evidence="2" id="KW-0663">Pyridoxal phosphate</keyword>
<dbReference type="InterPro" id="IPR015421">
    <property type="entry name" value="PyrdxlP-dep_Trfase_major"/>
</dbReference>
<proteinExistence type="inferred from homology"/>
<gene>
    <name evidence="7" type="ORF">ALO43_100254</name>
</gene>
<evidence type="ECO:0000256" key="5">
    <source>
        <dbReference type="ARBA" id="ARBA00023163"/>
    </source>
</evidence>
<dbReference type="AlphaFoldDB" id="A0AA40TWL7"/>
<dbReference type="GO" id="GO:0003677">
    <property type="term" value="F:DNA binding"/>
    <property type="evidence" value="ECO:0007669"/>
    <property type="project" value="UniProtKB-KW"/>
</dbReference>
<dbReference type="SUPFAM" id="SSF46785">
    <property type="entry name" value="Winged helix' DNA-binding domain"/>
    <property type="match status" value="1"/>
</dbReference>
<sequence length="488" mass="54550">MVFNGLYADRPILALAGALKAHSRQAFQVTVRVFFLSVCCPPMSLNSLYDSLKQRLESGEWLGGQRMPSIRKLAASADVSYHDVVSAYARLVSEGVLTASPGRGYFVTGGISHENPPNEPEWVAEDPLFKLLQAGPHYNKLGCGWLPPAWRDTELLAKAIRRTARLEQSSLAEYGDVSGYLPMRKQLCVHIKRLTRIDIRPGQVLTTLGATQGLDLVARLLIRPGDHVFVDEPGNGNLIRLIQLAGGHVVGVRRTQDGPDIAEMESYLAKHTVKAFFCNSTFHNPTGSNISPHNAFKVLRLAVEHEFYVVEDDVYGDFSPVVRQTFAELDNLERVIYVGSFSKCLSASLRVGYIACSQGLIEPLTRLKLLTCVAVPAFCERFVNTILADGTYARHMQNVQQRLIGQQVQTQRSLLERGWKFDMAPQGGMFIWAYHPDIPDLKPFMTKLEQHNILLMPGSAFSVTRDYQRFARINCTHFSDTVEEHFSV</sequence>
<dbReference type="Gene3D" id="3.40.640.10">
    <property type="entry name" value="Type I PLP-dependent aspartate aminotransferase-like (Major domain)"/>
    <property type="match status" value="1"/>
</dbReference>
<evidence type="ECO:0000256" key="2">
    <source>
        <dbReference type="ARBA" id="ARBA00022898"/>
    </source>
</evidence>
<dbReference type="GO" id="GO:0003700">
    <property type="term" value="F:DNA-binding transcription factor activity"/>
    <property type="evidence" value="ECO:0007669"/>
    <property type="project" value="InterPro"/>
</dbReference>